<dbReference type="InterPro" id="IPR043131">
    <property type="entry name" value="BCAT-like_N"/>
</dbReference>
<dbReference type="SUPFAM" id="SSF56752">
    <property type="entry name" value="D-aminoacid aminotransferase-like PLP-dependent enzymes"/>
    <property type="match status" value="1"/>
</dbReference>
<dbReference type="InterPro" id="IPR050571">
    <property type="entry name" value="Class-IV_PLP-Dep_Aminotrnsfr"/>
</dbReference>
<evidence type="ECO:0000256" key="2">
    <source>
        <dbReference type="ARBA" id="ARBA00009320"/>
    </source>
</evidence>
<dbReference type="RefSeq" id="WP_006965978.1">
    <property type="nucleotide sequence ID" value="NZ_APJX01000004.1"/>
</dbReference>
<dbReference type="OrthoDB" id="9804984at2"/>
<protein>
    <submittedName>
        <fullName evidence="4">Branched-chain-amino-acid aminotransferase IlvE</fullName>
        <ecNumber evidence="4">2.6.1.42</ecNumber>
    </submittedName>
</protein>
<dbReference type="Proteomes" id="UP000014216">
    <property type="component" value="Unassembled WGS sequence"/>
</dbReference>
<dbReference type="GO" id="GO:0046394">
    <property type="term" value="P:carboxylic acid biosynthetic process"/>
    <property type="evidence" value="ECO:0007669"/>
    <property type="project" value="UniProtKB-ARBA"/>
</dbReference>
<keyword evidence="5" id="KW-1185">Reference proteome</keyword>
<dbReference type="Gene3D" id="3.30.470.10">
    <property type="match status" value="1"/>
</dbReference>
<gene>
    <name evidence="4" type="primary">ilvE</name>
    <name evidence="4" type="ORF">Dpo_4c02750</name>
</gene>
<dbReference type="GO" id="GO:0008652">
    <property type="term" value="P:amino acid biosynthetic process"/>
    <property type="evidence" value="ECO:0007669"/>
    <property type="project" value="UniProtKB-ARBA"/>
</dbReference>
<keyword evidence="4" id="KW-0808">Transferase</keyword>
<evidence type="ECO:0000256" key="3">
    <source>
        <dbReference type="ARBA" id="ARBA00022898"/>
    </source>
</evidence>
<evidence type="ECO:0000313" key="4">
    <source>
        <dbReference type="EMBL" id="EMS79723.1"/>
    </source>
</evidence>
<dbReference type="Pfam" id="PF01063">
    <property type="entry name" value="Aminotran_4"/>
    <property type="match status" value="1"/>
</dbReference>
<comment type="similarity">
    <text evidence="2">Belongs to the class-IV pyridoxal-phosphate-dependent aminotransferase family.</text>
</comment>
<dbReference type="FunFam" id="3.20.10.10:FF:000002">
    <property type="entry name" value="D-alanine aminotransferase"/>
    <property type="match status" value="1"/>
</dbReference>
<comment type="cofactor">
    <cofactor evidence="1">
        <name>pyridoxal 5'-phosphate</name>
        <dbReference type="ChEBI" id="CHEBI:597326"/>
    </cofactor>
</comment>
<comment type="caution">
    <text evidence="4">The sequence shown here is derived from an EMBL/GenBank/DDBJ whole genome shotgun (WGS) entry which is preliminary data.</text>
</comment>
<dbReference type="CDD" id="cd00449">
    <property type="entry name" value="PLPDE_IV"/>
    <property type="match status" value="1"/>
</dbReference>
<dbReference type="GO" id="GO:0004084">
    <property type="term" value="F:branched-chain-amino-acid transaminase activity"/>
    <property type="evidence" value="ECO:0007669"/>
    <property type="project" value="UniProtKB-EC"/>
</dbReference>
<evidence type="ECO:0000313" key="5">
    <source>
        <dbReference type="Proteomes" id="UP000014216"/>
    </source>
</evidence>
<accession>S0FXG7</accession>
<reference evidence="4 5" key="1">
    <citation type="journal article" date="2013" name="Genome Announc.">
        <title>Draft Genome Sequence of Desulfotignum phosphitoxidans DSM 13687 Strain FiPS-3.</title>
        <authorList>
            <person name="Poehlein A."/>
            <person name="Daniel R."/>
            <person name="Simeonova D.D."/>
        </authorList>
    </citation>
    <scope>NUCLEOTIDE SEQUENCE [LARGE SCALE GENOMIC DNA]</scope>
    <source>
        <strain evidence="4 5">DSM 13687</strain>
    </source>
</reference>
<dbReference type="EMBL" id="APJX01000004">
    <property type="protein sequence ID" value="EMS79723.1"/>
    <property type="molecule type" value="Genomic_DNA"/>
</dbReference>
<dbReference type="InterPro" id="IPR043132">
    <property type="entry name" value="BCAT-like_C"/>
</dbReference>
<sequence>MLSDRKVFVNGKFIAWDQACIHMMSHSFSRGAAIFEVLSVHDTEDTGPCVFRLDAHVQRLFCSAAALDMVPGLSSQAVAAGVCETARENGIRQGAVKILGYNPEIAFDILPSVNTLDIAVFAIDPARDLGRRRVPAADGATLCVSSWRKLDPGTVPVEAKAAANYLNGMLARQEAGKKGCDMAVMLDTQGFLAEGATESIFLVKDGRIMTPALGTVLDSITRNSVITLAKTLGIPVAEARLSPDLLDTAEEIFFTCTPMKMLPVKTCGQRTLSPVPGPVTRQLADLMADVTSGRNRRFADWLFPVS</sequence>
<dbReference type="AlphaFoldDB" id="S0FXG7"/>
<dbReference type="InterPro" id="IPR036038">
    <property type="entry name" value="Aminotransferase-like"/>
</dbReference>
<dbReference type="EC" id="2.6.1.42" evidence="4"/>
<keyword evidence="4" id="KW-0032">Aminotransferase</keyword>
<dbReference type="PANTHER" id="PTHR42743:SF5">
    <property type="entry name" value="AMINODEOXYCHORISMATE LYASE"/>
    <property type="match status" value="1"/>
</dbReference>
<dbReference type="Gene3D" id="3.20.10.10">
    <property type="entry name" value="D-amino Acid Aminotransferase, subunit A, domain 2"/>
    <property type="match status" value="1"/>
</dbReference>
<dbReference type="PANTHER" id="PTHR42743">
    <property type="entry name" value="AMINO-ACID AMINOTRANSFERASE"/>
    <property type="match status" value="1"/>
</dbReference>
<dbReference type="InterPro" id="IPR001544">
    <property type="entry name" value="Aminotrans_IV"/>
</dbReference>
<name>S0FXG7_9BACT</name>
<proteinExistence type="inferred from homology"/>
<evidence type="ECO:0000256" key="1">
    <source>
        <dbReference type="ARBA" id="ARBA00001933"/>
    </source>
</evidence>
<keyword evidence="3" id="KW-0663">Pyridoxal phosphate</keyword>
<organism evidence="4 5">
    <name type="scientific">Desulfotignum phosphitoxidans DSM 13687</name>
    <dbReference type="NCBI Taxonomy" id="1286635"/>
    <lineage>
        <taxon>Bacteria</taxon>
        <taxon>Pseudomonadati</taxon>
        <taxon>Thermodesulfobacteriota</taxon>
        <taxon>Desulfobacteria</taxon>
        <taxon>Desulfobacterales</taxon>
        <taxon>Desulfobacteraceae</taxon>
        <taxon>Desulfotignum</taxon>
    </lineage>
</organism>